<feature type="transmembrane region" description="Helical" evidence="1">
    <location>
        <begin position="35"/>
        <end position="52"/>
    </location>
</feature>
<evidence type="ECO:0000313" key="2">
    <source>
        <dbReference type="EMBL" id="MBL0421211.1"/>
    </source>
</evidence>
<keyword evidence="1" id="KW-0812">Transmembrane</keyword>
<evidence type="ECO:0000313" key="3">
    <source>
        <dbReference type="Proteomes" id="UP000613011"/>
    </source>
</evidence>
<feature type="transmembrane region" description="Helical" evidence="1">
    <location>
        <begin position="58"/>
        <end position="78"/>
    </location>
</feature>
<dbReference type="Proteomes" id="UP000613011">
    <property type="component" value="Unassembled WGS sequence"/>
</dbReference>
<organism evidence="2 3">
    <name type="scientific">Ramlibacter aurantiacus</name>
    <dbReference type="NCBI Taxonomy" id="2801330"/>
    <lineage>
        <taxon>Bacteria</taxon>
        <taxon>Pseudomonadati</taxon>
        <taxon>Pseudomonadota</taxon>
        <taxon>Betaproteobacteria</taxon>
        <taxon>Burkholderiales</taxon>
        <taxon>Comamonadaceae</taxon>
        <taxon>Ramlibacter</taxon>
    </lineage>
</organism>
<accession>A0A936ZRI2</accession>
<keyword evidence="3" id="KW-1185">Reference proteome</keyword>
<gene>
    <name evidence="2" type="ORF">JI739_12705</name>
</gene>
<dbReference type="AlphaFoldDB" id="A0A936ZRI2"/>
<proteinExistence type="predicted"/>
<sequence>MNRFVPETWLEWLLRPLAMAFPDAWVYIEVMAPDLRFALLLVLMAVAIGAGLKTGRRLPAVLVALLAFLWLAFVPWLATTGNGRYFIPVLLLVGVLCVALIHALPASRSFRLTLAAGAVLLQGVALLQNPPWQPGSSWSFIDWGQGPYLQVELDEQARREPATYVGVSMISYSLVAPQFPASARWINLSTLQGVGEHAADVKRARAFLAASTALRVIVPALAAGAGPGGQPSAETLTVIDQFLQQWHLGVADASACRTLKARTGDAAMNSGFWICPLAPVDAKERVPLEVPPRSLAAFERLEALCPRQFPPGLSTVVPTGDGFMRHYQGADMKVYVTSDRSVFYKHHRALSAERIGDVDKVLGAGFSLDCQRLRAGAALPWARKL</sequence>
<dbReference type="RefSeq" id="WP_201684290.1">
    <property type="nucleotide sequence ID" value="NZ_JAEQNA010000004.1"/>
</dbReference>
<feature type="transmembrane region" description="Helical" evidence="1">
    <location>
        <begin position="85"/>
        <end position="104"/>
    </location>
</feature>
<reference evidence="2" key="1">
    <citation type="submission" date="2021-01" db="EMBL/GenBank/DDBJ databases">
        <title>Ramlibacter sp. strain AW1 16S ribosomal RNA gene Genome sequencing and assembly.</title>
        <authorList>
            <person name="Kang M."/>
        </authorList>
    </citation>
    <scope>NUCLEOTIDE SEQUENCE</scope>
    <source>
        <strain evidence="2">AW1</strain>
    </source>
</reference>
<dbReference type="EMBL" id="JAEQNA010000004">
    <property type="protein sequence ID" value="MBL0421211.1"/>
    <property type="molecule type" value="Genomic_DNA"/>
</dbReference>
<keyword evidence="1" id="KW-0472">Membrane</keyword>
<keyword evidence="1" id="KW-1133">Transmembrane helix</keyword>
<evidence type="ECO:0000256" key="1">
    <source>
        <dbReference type="SAM" id="Phobius"/>
    </source>
</evidence>
<comment type="caution">
    <text evidence="2">The sequence shown here is derived from an EMBL/GenBank/DDBJ whole genome shotgun (WGS) entry which is preliminary data.</text>
</comment>
<protein>
    <submittedName>
        <fullName evidence="2">Uncharacterized protein</fullName>
    </submittedName>
</protein>
<name>A0A936ZRI2_9BURK</name>